<proteinExistence type="predicted"/>
<dbReference type="EMBL" id="KQ420813">
    <property type="protein sequence ID" value="KOF79261.1"/>
    <property type="molecule type" value="Genomic_DNA"/>
</dbReference>
<dbReference type="AlphaFoldDB" id="A0A0L8GQE2"/>
<reference evidence="1" key="1">
    <citation type="submission" date="2015-07" db="EMBL/GenBank/DDBJ databases">
        <title>MeaNS - Measles Nucleotide Surveillance Program.</title>
        <authorList>
            <person name="Tran T."/>
            <person name="Druce J."/>
        </authorList>
    </citation>
    <scope>NUCLEOTIDE SEQUENCE</scope>
    <source>
        <strain evidence="1">UCB-OBI-ISO-001</strain>
        <tissue evidence="1">Gonad</tissue>
    </source>
</reference>
<organism evidence="1">
    <name type="scientific">Octopus bimaculoides</name>
    <name type="common">California two-spotted octopus</name>
    <dbReference type="NCBI Taxonomy" id="37653"/>
    <lineage>
        <taxon>Eukaryota</taxon>
        <taxon>Metazoa</taxon>
        <taxon>Spiralia</taxon>
        <taxon>Lophotrochozoa</taxon>
        <taxon>Mollusca</taxon>
        <taxon>Cephalopoda</taxon>
        <taxon>Coleoidea</taxon>
        <taxon>Octopodiformes</taxon>
        <taxon>Octopoda</taxon>
        <taxon>Incirrata</taxon>
        <taxon>Octopodidae</taxon>
        <taxon>Octopus</taxon>
    </lineage>
</organism>
<gene>
    <name evidence="1" type="ORF">OCBIM_22029714mg</name>
</gene>
<sequence>MVAQVLIIDDGLKFSFFRQGRASKNLLLNAPIRGIMWRSLTVALRDGGIAPCNIWSCWASEAILSAANVDSICVNDTFTPPVKQGKELLFMVRFVTERCQLLGKSL</sequence>
<accession>A0A0L8GQE2</accession>
<evidence type="ECO:0000313" key="1">
    <source>
        <dbReference type="EMBL" id="KOF79261.1"/>
    </source>
</evidence>
<name>A0A0L8GQE2_OCTBM</name>
<protein>
    <submittedName>
        <fullName evidence="1">Uncharacterized protein</fullName>
    </submittedName>
</protein>